<dbReference type="AlphaFoldDB" id="A0A1Y0EPA2"/>
<feature type="region of interest" description="Disordered" evidence="1">
    <location>
        <begin position="82"/>
        <end position="101"/>
    </location>
</feature>
<evidence type="ECO:0000313" key="2">
    <source>
        <dbReference type="EMBL" id="ARU05270.1"/>
    </source>
</evidence>
<protein>
    <recommendedName>
        <fullName evidence="4">WxL domain-containing protein</fullName>
    </recommendedName>
</protein>
<accession>A0A1Y0EPA2</accession>
<dbReference type="KEGG" id="cser:CCO03_11795"/>
<dbReference type="EMBL" id="CP021455">
    <property type="protein sequence ID" value="ARU05270.1"/>
    <property type="molecule type" value="Genomic_DNA"/>
</dbReference>
<organism evidence="2 3">
    <name type="scientific">Comamonas serinivorans</name>
    <dbReference type="NCBI Taxonomy" id="1082851"/>
    <lineage>
        <taxon>Bacteria</taxon>
        <taxon>Pseudomonadati</taxon>
        <taxon>Pseudomonadota</taxon>
        <taxon>Betaproteobacteria</taxon>
        <taxon>Burkholderiales</taxon>
        <taxon>Comamonadaceae</taxon>
        <taxon>Comamonas</taxon>
    </lineage>
</organism>
<name>A0A1Y0EPA2_9BURK</name>
<dbReference type="Proteomes" id="UP000196138">
    <property type="component" value="Chromosome"/>
</dbReference>
<keyword evidence="3" id="KW-1185">Reference proteome</keyword>
<gene>
    <name evidence="2" type="ORF">CCO03_11795</name>
</gene>
<evidence type="ECO:0000313" key="3">
    <source>
        <dbReference type="Proteomes" id="UP000196138"/>
    </source>
</evidence>
<sequence length="214" mass="20999">MLAACAMGWALPDAAWADAQQTTGSPARAQLDFSLRIDKFIYLRVGSGSNPGGTDGGSGPAANATQDTVVFNVTPTVAPAPAALTNGNDLSRSWNGSSPSFSGTPTATLPVAVRSNAGPVSIAAQVSAPLSNGSHTIPMSAIGVTSSSSALPAPALPAAGTGAAVLVPTGGTGTSAAPSLLTQQTANWTFTYTHPPATPAGSYSGTVTFTATAL</sequence>
<feature type="compositionally biased region" description="Polar residues" evidence="1">
    <location>
        <begin position="86"/>
        <end position="101"/>
    </location>
</feature>
<reference evidence="2 3" key="1">
    <citation type="submission" date="2017-05" db="EMBL/GenBank/DDBJ databases">
        <authorList>
            <person name="Song R."/>
            <person name="Chenine A.L."/>
            <person name="Ruprecht R.M."/>
        </authorList>
    </citation>
    <scope>NUCLEOTIDE SEQUENCE [LARGE SCALE GENOMIC DNA]</scope>
    <source>
        <strain evidence="2 3">DSM 26136</strain>
    </source>
</reference>
<evidence type="ECO:0008006" key="4">
    <source>
        <dbReference type="Google" id="ProtNLM"/>
    </source>
</evidence>
<proteinExistence type="predicted"/>
<evidence type="ECO:0000256" key="1">
    <source>
        <dbReference type="SAM" id="MobiDB-lite"/>
    </source>
</evidence>